<dbReference type="PANTHER" id="PTHR43674:SF2">
    <property type="entry name" value="BETA-UREIDOPROPIONASE"/>
    <property type="match status" value="1"/>
</dbReference>
<dbReference type="EMBL" id="MQWD01000001">
    <property type="protein sequence ID" value="PAP77325.1"/>
    <property type="molecule type" value="Genomic_DNA"/>
</dbReference>
<dbReference type="PROSITE" id="PS50263">
    <property type="entry name" value="CN_HYDROLASE"/>
    <property type="match status" value="1"/>
</dbReference>
<dbReference type="InterPro" id="IPR036526">
    <property type="entry name" value="C-N_Hydrolase_sf"/>
</dbReference>
<reference evidence="3 4" key="1">
    <citation type="submission" date="2016-11" db="EMBL/GenBank/DDBJ databases">
        <title>Study of marine rhodopsin-containing bacteria.</title>
        <authorList>
            <person name="Yoshizawa S."/>
            <person name="Kumagai Y."/>
            <person name="Kogure K."/>
        </authorList>
    </citation>
    <scope>NUCLEOTIDE SEQUENCE [LARGE SCALE GENOMIC DNA]</scope>
    <source>
        <strain evidence="3 4">SAORIC-28</strain>
    </source>
</reference>
<name>A0A271J2X9_9BACT</name>
<dbReference type="GO" id="GO:0016746">
    <property type="term" value="F:acyltransferase activity"/>
    <property type="evidence" value="ECO:0007669"/>
    <property type="project" value="UniProtKB-KW"/>
</dbReference>
<dbReference type="SUPFAM" id="SSF56317">
    <property type="entry name" value="Carbon-nitrogen hydrolase"/>
    <property type="match status" value="1"/>
</dbReference>
<sequence length="267" mass="29161">MIISCIQTGPTKGHTQANKDAVEERVLAADADLVVLPELFASGYFFDSTEQAAALAESVPDGPTTHRLHSWARATGATIVAGLPERDGDALYNSAVVVTPNGWLGTYRKTHLFYEETLHFEPGADGFKVWTVTDRNRRSYRLGVMICFDWFFPESARTLALNGADVIAHPSNLVLPHCPTAMPIRALENGVFTATANRVGTESNGAESLTFIGRSVICSPSADVLASAPEAEEAVIRAEIDPHAARETALNPYNDRHRDRRPQLYVR</sequence>
<dbReference type="InterPro" id="IPR003010">
    <property type="entry name" value="C-N_Hydrolase"/>
</dbReference>
<keyword evidence="4" id="KW-1185">Reference proteome</keyword>
<accession>A0A271J2X9</accession>
<evidence type="ECO:0000313" key="4">
    <source>
        <dbReference type="Proteomes" id="UP000216339"/>
    </source>
</evidence>
<dbReference type="GO" id="GO:0016811">
    <property type="term" value="F:hydrolase activity, acting on carbon-nitrogen (but not peptide) bonds, in linear amides"/>
    <property type="evidence" value="ECO:0007669"/>
    <property type="project" value="UniProtKB-ARBA"/>
</dbReference>
<keyword evidence="3" id="KW-0012">Acyltransferase</keyword>
<dbReference type="AlphaFoldDB" id="A0A271J2X9"/>
<feature type="domain" description="CN hydrolase" evidence="2">
    <location>
        <begin position="1"/>
        <end position="242"/>
    </location>
</feature>
<comment type="caution">
    <text evidence="3">The sequence shown here is derived from an EMBL/GenBank/DDBJ whole genome shotgun (WGS) entry which is preliminary data.</text>
</comment>
<organism evidence="3 4">
    <name type="scientific">Rubrivirga marina</name>
    <dbReference type="NCBI Taxonomy" id="1196024"/>
    <lineage>
        <taxon>Bacteria</taxon>
        <taxon>Pseudomonadati</taxon>
        <taxon>Rhodothermota</taxon>
        <taxon>Rhodothermia</taxon>
        <taxon>Rhodothermales</taxon>
        <taxon>Rubricoccaceae</taxon>
        <taxon>Rubrivirga</taxon>
    </lineage>
</organism>
<dbReference type="Gene3D" id="3.60.110.10">
    <property type="entry name" value="Carbon-nitrogen hydrolase"/>
    <property type="match status" value="1"/>
</dbReference>
<proteinExistence type="predicted"/>
<dbReference type="Pfam" id="PF00795">
    <property type="entry name" value="CN_hydrolase"/>
    <property type="match status" value="1"/>
</dbReference>
<evidence type="ECO:0000259" key="2">
    <source>
        <dbReference type="PROSITE" id="PS50263"/>
    </source>
</evidence>
<dbReference type="OrthoDB" id="9811121at2"/>
<evidence type="ECO:0000313" key="3">
    <source>
        <dbReference type="EMBL" id="PAP77325.1"/>
    </source>
</evidence>
<protein>
    <submittedName>
        <fullName evidence="3">Acyltransferase</fullName>
    </submittedName>
</protein>
<dbReference type="PANTHER" id="PTHR43674">
    <property type="entry name" value="NITRILASE C965.09-RELATED"/>
    <property type="match status" value="1"/>
</dbReference>
<dbReference type="InterPro" id="IPR050345">
    <property type="entry name" value="Aliph_Amidase/BUP"/>
</dbReference>
<keyword evidence="1" id="KW-0378">Hydrolase</keyword>
<dbReference type="RefSeq" id="WP_095510995.1">
    <property type="nucleotide sequence ID" value="NZ_MQWD01000001.1"/>
</dbReference>
<evidence type="ECO:0000256" key="1">
    <source>
        <dbReference type="ARBA" id="ARBA00022801"/>
    </source>
</evidence>
<dbReference type="Proteomes" id="UP000216339">
    <property type="component" value="Unassembled WGS sequence"/>
</dbReference>
<gene>
    <name evidence="3" type="ORF">BSZ37_13215</name>
</gene>
<keyword evidence="3" id="KW-0808">Transferase</keyword>